<accession>A0ABZ1Z0D9</accession>
<dbReference type="RefSeq" id="WP_327093705.1">
    <property type="nucleotide sequence ID" value="NZ_CP109149.1"/>
</dbReference>
<reference evidence="1" key="1">
    <citation type="submission" date="2022-10" db="EMBL/GenBank/DDBJ databases">
        <title>The complete genomes of actinobacterial strains from the NBC collection.</title>
        <authorList>
            <person name="Joergensen T.S."/>
            <person name="Alvarez Arevalo M."/>
            <person name="Sterndorff E.B."/>
            <person name="Faurdal D."/>
            <person name="Vuksanovic O."/>
            <person name="Mourched A.-S."/>
            <person name="Charusanti P."/>
            <person name="Shaw S."/>
            <person name="Blin K."/>
            <person name="Weber T."/>
        </authorList>
    </citation>
    <scope>NUCLEOTIDE SEQUENCE</scope>
    <source>
        <strain evidence="1">NBC_01482</strain>
    </source>
</reference>
<evidence type="ECO:0000313" key="2">
    <source>
        <dbReference type="Proteomes" id="UP001432062"/>
    </source>
</evidence>
<evidence type="ECO:0000313" key="1">
    <source>
        <dbReference type="EMBL" id="WUV48913.1"/>
    </source>
</evidence>
<dbReference type="EMBL" id="CP109441">
    <property type="protein sequence ID" value="WUV48913.1"/>
    <property type="molecule type" value="Genomic_DNA"/>
</dbReference>
<sequence>MTLRLTDWLITSDITPETARYTGSGWVLSWLPGQLLTREQAMTGMVLDETLSDPDPEDYVLAMEIAAIRAADLGLELAQAVVLLHARIVERDRRQAGTNCRIAVPTTPAA</sequence>
<proteinExistence type="predicted"/>
<keyword evidence="2" id="KW-1185">Reference proteome</keyword>
<dbReference type="Proteomes" id="UP001432062">
    <property type="component" value="Chromosome"/>
</dbReference>
<organism evidence="1 2">
    <name type="scientific">Nocardia vinacea</name>
    <dbReference type="NCBI Taxonomy" id="96468"/>
    <lineage>
        <taxon>Bacteria</taxon>
        <taxon>Bacillati</taxon>
        <taxon>Actinomycetota</taxon>
        <taxon>Actinomycetes</taxon>
        <taxon>Mycobacteriales</taxon>
        <taxon>Nocardiaceae</taxon>
        <taxon>Nocardia</taxon>
    </lineage>
</organism>
<gene>
    <name evidence="1" type="ORF">OG563_12370</name>
</gene>
<name>A0ABZ1Z0D9_9NOCA</name>
<protein>
    <submittedName>
        <fullName evidence="1">Uncharacterized protein</fullName>
    </submittedName>
</protein>